<gene>
    <name evidence="1" type="ORF">FHW16_000763</name>
</gene>
<evidence type="ECO:0000313" key="2">
    <source>
        <dbReference type="Proteomes" id="UP000549052"/>
    </source>
</evidence>
<protein>
    <submittedName>
        <fullName evidence="1">Uncharacterized protein</fullName>
    </submittedName>
</protein>
<accession>A0A839EB29</accession>
<sequence>MTMKSAALLTAMMLASILFMGAELVSVDAGGRTVSSDGYGISSASR</sequence>
<dbReference type="RefSeq" id="WP_165401767.1">
    <property type="nucleotide sequence ID" value="NZ_JACGXN010000001.1"/>
</dbReference>
<dbReference type="AlphaFoldDB" id="A0A839EB29"/>
<organism evidence="1 2">
    <name type="scientific">Phyllobacterium myrsinacearum</name>
    <dbReference type="NCBI Taxonomy" id="28101"/>
    <lineage>
        <taxon>Bacteria</taxon>
        <taxon>Pseudomonadati</taxon>
        <taxon>Pseudomonadota</taxon>
        <taxon>Alphaproteobacteria</taxon>
        <taxon>Hyphomicrobiales</taxon>
        <taxon>Phyllobacteriaceae</taxon>
        <taxon>Phyllobacterium</taxon>
    </lineage>
</organism>
<name>A0A839EB29_9HYPH</name>
<comment type="caution">
    <text evidence="1">The sequence shown here is derived from an EMBL/GenBank/DDBJ whole genome shotgun (WGS) entry which is preliminary data.</text>
</comment>
<dbReference type="EMBL" id="JACGXN010000001">
    <property type="protein sequence ID" value="MBA8877081.1"/>
    <property type="molecule type" value="Genomic_DNA"/>
</dbReference>
<proteinExistence type="predicted"/>
<reference evidence="1 2" key="1">
    <citation type="submission" date="2020-07" db="EMBL/GenBank/DDBJ databases">
        <title>Genomic Encyclopedia of Type Strains, Phase IV (KMG-V): Genome sequencing to study the core and pangenomes of soil and plant-associated prokaryotes.</title>
        <authorList>
            <person name="Whitman W."/>
        </authorList>
    </citation>
    <scope>NUCLEOTIDE SEQUENCE [LARGE SCALE GENOMIC DNA]</scope>
    <source>
        <strain evidence="1 2">AN3</strain>
    </source>
</reference>
<evidence type="ECO:0000313" key="1">
    <source>
        <dbReference type="EMBL" id="MBA8877081.1"/>
    </source>
</evidence>
<keyword evidence="2" id="KW-1185">Reference proteome</keyword>
<dbReference type="Proteomes" id="UP000549052">
    <property type="component" value="Unassembled WGS sequence"/>
</dbReference>